<name>A0A8S5PY69_9CAUD</name>
<sequence>MELIQTIEDEHIRPTAINTLREPQHELQGG</sequence>
<reference evidence="1" key="1">
    <citation type="journal article" date="2021" name="Proc. Natl. Acad. Sci. U.S.A.">
        <title>A Catalog of Tens of Thousands of Viruses from Human Metagenomes Reveals Hidden Associations with Chronic Diseases.</title>
        <authorList>
            <person name="Tisza M.J."/>
            <person name="Buck C.B."/>
        </authorList>
    </citation>
    <scope>NUCLEOTIDE SEQUENCE</scope>
    <source>
        <strain evidence="1">CtBtT5</strain>
    </source>
</reference>
<protein>
    <submittedName>
        <fullName evidence="1">Uncharacterized protein</fullName>
    </submittedName>
</protein>
<proteinExistence type="predicted"/>
<dbReference type="EMBL" id="BK015540">
    <property type="protein sequence ID" value="DAE11983.1"/>
    <property type="molecule type" value="Genomic_DNA"/>
</dbReference>
<organism evidence="1">
    <name type="scientific">Myoviridae sp. ctBtT5</name>
    <dbReference type="NCBI Taxonomy" id="2825048"/>
    <lineage>
        <taxon>Viruses</taxon>
        <taxon>Duplodnaviria</taxon>
        <taxon>Heunggongvirae</taxon>
        <taxon>Uroviricota</taxon>
        <taxon>Caudoviricetes</taxon>
    </lineage>
</organism>
<evidence type="ECO:0000313" key="1">
    <source>
        <dbReference type="EMBL" id="DAE11983.1"/>
    </source>
</evidence>
<accession>A0A8S5PY69</accession>